<dbReference type="EMBL" id="JADNYJ010000051">
    <property type="protein sequence ID" value="KAF8899751.1"/>
    <property type="molecule type" value="Genomic_DNA"/>
</dbReference>
<evidence type="ECO:0000313" key="1">
    <source>
        <dbReference type="EMBL" id="KAF8899751.1"/>
    </source>
</evidence>
<dbReference type="Proteomes" id="UP000724874">
    <property type="component" value="Unassembled WGS sequence"/>
</dbReference>
<gene>
    <name evidence="1" type="ORF">CPB84DRAFT_1113011</name>
</gene>
<sequence>MEKYPKLGIRDNKGKLHLLTVVMCGKSALFAPRLNYEGLSSEKHRQNEEWKRHGMISRTSGRESSSHIGRRSIMVLPKWTDLIFSMKLGCARPKNTSATFKVAQTRSIMPWIAVQLAEISVVSADGRCAKLTSEGRLRYIRTMFLSRVGQCQVPTTSALQT</sequence>
<dbReference type="AlphaFoldDB" id="A0A9P5NNK1"/>
<reference evidence="1" key="1">
    <citation type="submission" date="2020-11" db="EMBL/GenBank/DDBJ databases">
        <authorList>
            <consortium name="DOE Joint Genome Institute"/>
            <person name="Ahrendt S."/>
            <person name="Riley R."/>
            <person name="Andreopoulos W."/>
            <person name="LaButti K."/>
            <person name="Pangilinan J."/>
            <person name="Ruiz-duenas F.J."/>
            <person name="Barrasa J.M."/>
            <person name="Sanchez-Garcia M."/>
            <person name="Camarero S."/>
            <person name="Miyauchi S."/>
            <person name="Serrano A."/>
            <person name="Linde D."/>
            <person name="Babiker R."/>
            <person name="Drula E."/>
            <person name="Ayuso-Fernandez I."/>
            <person name="Pacheco R."/>
            <person name="Padilla G."/>
            <person name="Ferreira P."/>
            <person name="Barriuso J."/>
            <person name="Kellner H."/>
            <person name="Castanera R."/>
            <person name="Alfaro M."/>
            <person name="Ramirez L."/>
            <person name="Pisabarro A.G."/>
            <person name="Kuo A."/>
            <person name="Tritt A."/>
            <person name="Lipzen A."/>
            <person name="He G."/>
            <person name="Yan M."/>
            <person name="Ng V."/>
            <person name="Cullen D."/>
            <person name="Martin F."/>
            <person name="Rosso M.-N."/>
            <person name="Henrissat B."/>
            <person name="Hibbett D."/>
            <person name="Martinez A.T."/>
            <person name="Grigoriev I.V."/>
        </authorList>
    </citation>
    <scope>NUCLEOTIDE SEQUENCE</scope>
    <source>
        <strain evidence="1">AH 44721</strain>
    </source>
</reference>
<organism evidence="1 2">
    <name type="scientific">Gymnopilus junonius</name>
    <name type="common">Spectacular rustgill mushroom</name>
    <name type="synonym">Gymnopilus spectabilis subsp. junonius</name>
    <dbReference type="NCBI Taxonomy" id="109634"/>
    <lineage>
        <taxon>Eukaryota</taxon>
        <taxon>Fungi</taxon>
        <taxon>Dikarya</taxon>
        <taxon>Basidiomycota</taxon>
        <taxon>Agaricomycotina</taxon>
        <taxon>Agaricomycetes</taxon>
        <taxon>Agaricomycetidae</taxon>
        <taxon>Agaricales</taxon>
        <taxon>Agaricineae</taxon>
        <taxon>Hymenogastraceae</taxon>
        <taxon>Gymnopilus</taxon>
    </lineage>
</organism>
<name>A0A9P5NNK1_GYMJU</name>
<comment type="caution">
    <text evidence="1">The sequence shown here is derived from an EMBL/GenBank/DDBJ whole genome shotgun (WGS) entry which is preliminary data.</text>
</comment>
<keyword evidence="2" id="KW-1185">Reference proteome</keyword>
<accession>A0A9P5NNK1</accession>
<protein>
    <submittedName>
        <fullName evidence="1">Uncharacterized protein</fullName>
    </submittedName>
</protein>
<proteinExistence type="predicted"/>
<evidence type="ECO:0000313" key="2">
    <source>
        <dbReference type="Proteomes" id="UP000724874"/>
    </source>
</evidence>